<name>R3W5W4_9ENTE</name>
<dbReference type="Pfam" id="PF04740">
    <property type="entry name" value="LXG"/>
    <property type="match status" value="1"/>
</dbReference>
<dbReference type="Proteomes" id="UP000013785">
    <property type="component" value="Unassembled WGS sequence"/>
</dbReference>
<reference evidence="3 4" key="1">
    <citation type="submission" date="2013-02" db="EMBL/GenBank/DDBJ databases">
        <title>The Genome Sequence of Enterococcus phoeniculicola BAA-412.</title>
        <authorList>
            <consortium name="The Broad Institute Genome Sequencing Platform"/>
            <consortium name="The Broad Institute Genome Sequencing Center for Infectious Disease"/>
            <person name="Earl A.M."/>
            <person name="Gilmore M.S."/>
            <person name="Lebreton F."/>
            <person name="Walker B."/>
            <person name="Young S.K."/>
            <person name="Zeng Q."/>
            <person name="Gargeya S."/>
            <person name="Fitzgerald M."/>
            <person name="Haas B."/>
            <person name="Abouelleil A."/>
            <person name="Alvarado L."/>
            <person name="Arachchi H.M."/>
            <person name="Berlin A.M."/>
            <person name="Chapman S.B."/>
            <person name="Dewar J."/>
            <person name="Goldberg J."/>
            <person name="Griggs A."/>
            <person name="Gujja S."/>
            <person name="Hansen M."/>
            <person name="Howarth C."/>
            <person name="Imamovic A."/>
            <person name="Larimer J."/>
            <person name="McCowan C."/>
            <person name="Murphy C."/>
            <person name="Neiman D."/>
            <person name="Pearson M."/>
            <person name="Priest M."/>
            <person name="Roberts A."/>
            <person name="Saif S."/>
            <person name="Shea T."/>
            <person name="Sisk P."/>
            <person name="Sykes S."/>
            <person name="Wortman J."/>
            <person name="Nusbaum C."/>
            <person name="Birren B."/>
        </authorList>
    </citation>
    <scope>NUCLEOTIDE SEQUENCE [LARGE SCALE GENOMIC DNA]</scope>
    <source>
        <strain evidence="3 4">ATCC BAA-412</strain>
    </source>
</reference>
<evidence type="ECO:0000313" key="3">
    <source>
        <dbReference type="EMBL" id="EOL43046.1"/>
    </source>
</evidence>
<dbReference type="PANTHER" id="PTHR34976">
    <property type="entry name" value="RIBONUCLEASE YQCG-RELATED"/>
    <property type="match status" value="1"/>
</dbReference>
<dbReference type="PANTHER" id="PTHR34976:SF1">
    <property type="entry name" value="TOXIN BC_0920"/>
    <property type="match status" value="1"/>
</dbReference>
<dbReference type="eggNOG" id="COG5444">
    <property type="taxonomic scope" value="Bacteria"/>
</dbReference>
<comment type="similarity">
    <text evidence="1">In the N-terminal section; belongs to the LXG family.</text>
</comment>
<comment type="caution">
    <text evidence="3">The sequence shown here is derived from an EMBL/GenBank/DDBJ whole genome shotgun (WGS) entry which is preliminary data.</text>
</comment>
<evidence type="ECO:0000313" key="4">
    <source>
        <dbReference type="Proteomes" id="UP000013785"/>
    </source>
</evidence>
<dbReference type="STRING" id="154621.RV11_GL003138"/>
<evidence type="ECO:0000256" key="1">
    <source>
        <dbReference type="ARBA" id="ARBA00034117"/>
    </source>
</evidence>
<evidence type="ECO:0000259" key="2">
    <source>
        <dbReference type="PROSITE" id="PS51756"/>
    </source>
</evidence>
<dbReference type="RefSeq" id="WP_010768685.1">
    <property type="nucleotide sequence ID" value="NZ_ASWE01000002.1"/>
</dbReference>
<protein>
    <recommendedName>
        <fullName evidence="2">LXG domain-containing protein</fullName>
    </recommendedName>
</protein>
<dbReference type="InterPro" id="IPR006829">
    <property type="entry name" value="LXG_dom"/>
</dbReference>
<dbReference type="PATRIC" id="fig|1158610.3.peg.2016"/>
<gene>
    <name evidence="3" type="ORF">UC3_02023</name>
</gene>
<dbReference type="EMBL" id="AJAT01000016">
    <property type="protein sequence ID" value="EOL43046.1"/>
    <property type="molecule type" value="Genomic_DNA"/>
</dbReference>
<sequence>MSVDMYVSSSTTQATSVTTMCKSQIEGYNELQKAITNFVIASPFLSGQAYDSAKAYFQSVLSPLAQGGILLSEAVERAVKKFPEEYMAQVDSGDLKQSELEEAIRQTDKLLQQAEDIRRTLTSSKTPDSTKLFQLTTNLMLIGLYSTTKQKLEEQLRKLLAFHASSPAIFSEISTLQSAVNQGLAQATTAWNGATGTFTVPTDLSWKNTITDNWKLREEKEQERLKQKIKNQNLPTTKAEILRDYHWSTNSNMYVHTKTGVPSPEVTALYNKLTMEEHAPQKNPQLEFFNEMLRTGKHPITGEQISKAERVNAKLMIYSLVLQPFVGAWAISKIPQNQQTSVKGNSNVKTDFSAENPVSGNDWNNYFEDKYGAGNVQWKNPVSSISELMENPSSLINVNPADVADFVKREGWMVTPLKKGGSGGIPYEEGGGFSMNPPKGTSGGSRYIQYHPGNGHHGEVPYYKISQPNKPTVRIYMDGRYEID</sequence>
<dbReference type="PROSITE" id="PS51756">
    <property type="entry name" value="LXG"/>
    <property type="match status" value="1"/>
</dbReference>
<feature type="domain" description="LXG" evidence="2">
    <location>
        <begin position="1"/>
        <end position="227"/>
    </location>
</feature>
<dbReference type="HOGENOM" id="CLU_549509_0_0_9"/>
<dbReference type="OrthoDB" id="2218681at2"/>
<proteinExistence type="inferred from homology"/>
<dbReference type="AlphaFoldDB" id="R3W5W4"/>
<accession>R3W5W4</accession>
<organism evidence="3 4">
    <name type="scientific">Enterococcus phoeniculicola ATCC BAA-412</name>
    <dbReference type="NCBI Taxonomy" id="1158610"/>
    <lineage>
        <taxon>Bacteria</taxon>
        <taxon>Bacillati</taxon>
        <taxon>Bacillota</taxon>
        <taxon>Bacilli</taxon>
        <taxon>Lactobacillales</taxon>
        <taxon>Enterococcaceae</taxon>
        <taxon>Enterococcus</taxon>
    </lineage>
</organism>
<dbReference type="InterPro" id="IPR051768">
    <property type="entry name" value="Bact_secretion_toxin"/>
</dbReference>
<keyword evidence="4" id="KW-1185">Reference proteome</keyword>